<comment type="caution">
    <text evidence="1">The sequence shown here is derived from an EMBL/GenBank/DDBJ whole genome shotgun (WGS) entry which is preliminary data.</text>
</comment>
<organism evidence="1 2">
    <name type="scientific">Mytilus edulis</name>
    <name type="common">Blue mussel</name>
    <dbReference type="NCBI Taxonomy" id="6550"/>
    <lineage>
        <taxon>Eukaryota</taxon>
        <taxon>Metazoa</taxon>
        <taxon>Spiralia</taxon>
        <taxon>Lophotrochozoa</taxon>
        <taxon>Mollusca</taxon>
        <taxon>Bivalvia</taxon>
        <taxon>Autobranchia</taxon>
        <taxon>Pteriomorphia</taxon>
        <taxon>Mytilida</taxon>
        <taxon>Mytiloidea</taxon>
        <taxon>Mytilidae</taxon>
        <taxon>Mytilinae</taxon>
        <taxon>Mytilus</taxon>
    </lineage>
</organism>
<evidence type="ECO:0000313" key="1">
    <source>
        <dbReference type="EMBL" id="CAG2198651.1"/>
    </source>
</evidence>
<gene>
    <name evidence="1" type="ORF">MEDL_13396</name>
</gene>
<dbReference type="AlphaFoldDB" id="A0A8S3QSU9"/>
<name>A0A8S3QSU9_MYTED</name>
<protein>
    <submittedName>
        <fullName evidence="1">Uncharacterized protein</fullName>
    </submittedName>
</protein>
<reference evidence="1" key="1">
    <citation type="submission" date="2021-03" db="EMBL/GenBank/DDBJ databases">
        <authorList>
            <person name="Bekaert M."/>
        </authorList>
    </citation>
    <scope>NUCLEOTIDE SEQUENCE</scope>
</reference>
<accession>A0A8S3QSU9</accession>
<dbReference type="Proteomes" id="UP000683360">
    <property type="component" value="Unassembled WGS sequence"/>
</dbReference>
<evidence type="ECO:0000313" key="2">
    <source>
        <dbReference type="Proteomes" id="UP000683360"/>
    </source>
</evidence>
<sequence length="219" mass="24834">MVFGGYFEEQDTWKQASINVQNIGEQQQQIKKFLGLARAKEPKRRAGSVTMLERHQNYHPILTTQSEDVILHALITLNVETDVENYSLNKGNAVTAQNKDLIHRGEWLRYLDENMQECFGVLKNGLILSPRRGSAKLLAIIYKSNLLAEKVGCPVVQLSSTFRLHKTHQSQIMTQLKKTAMELEQEQVYEPEDTFIYCAQKGAACFTDALGMGNSVRES</sequence>
<proteinExistence type="predicted"/>
<keyword evidence="2" id="KW-1185">Reference proteome</keyword>
<dbReference type="EMBL" id="CAJPWZ010000692">
    <property type="protein sequence ID" value="CAG2198651.1"/>
    <property type="molecule type" value="Genomic_DNA"/>
</dbReference>